<evidence type="ECO:0000256" key="5">
    <source>
        <dbReference type="ARBA" id="ARBA00022723"/>
    </source>
</evidence>
<dbReference type="WBParaSite" id="ACRNAN_scaffold3770.g13223.t1">
    <property type="protein sequence ID" value="ACRNAN_scaffold3770.g13223.t1"/>
    <property type="gene ID" value="ACRNAN_scaffold3770.g13223"/>
</dbReference>
<dbReference type="FunFam" id="1.10.510.10:FF:000768">
    <property type="entry name" value="Non-specific serine/threonine protein kinase"/>
    <property type="match status" value="1"/>
</dbReference>
<dbReference type="InterPro" id="IPR051931">
    <property type="entry name" value="PAK3-like"/>
</dbReference>
<dbReference type="PROSITE" id="PS50011">
    <property type="entry name" value="PROTEIN_KINASE_DOM"/>
    <property type="match status" value="1"/>
</dbReference>
<evidence type="ECO:0000259" key="10">
    <source>
        <dbReference type="PROSITE" id="PS50011"/>
    </source>
</evidence>
<dbReference type="PROSITE" id="PS50108">
    <property type="entry name" value="CRIB"/>
    <property type="match status" value="1"/>
</dbReference>
<evidence type="ECO:0000259" key="11">
    <source>
        <dbReference type="PROSITE" id="PS50108"/>
    </source>
</evidence>
<keyword evidence="6 9" id="KW-0547">Nucleotide-binding</keyword>
<evidence type="ECO:0000256" key="6">
    <source>
        <dbReference type="ARBA" id="ARBA00022741"/>
    </source>
</evidence>
<evidence type="ECO:0000313" key="12">
    <source>
        <dbReference type="Proteomes" id="UP000887540"/>
    </source>
</evidence>
<evidence type="ECO:0000256" key="9">
    <source>
        <dbReference type="PROSITE-ProRule" id="PRU10141"/>
    </source>
</evidence>
<dbReference type="EC" id="2.7.11.1" evidence="3"/>
<dbReference type="InterPro" id="IPR036936">
    <property type="entry name" value="CRIB_dom_sf"/>
</dbReference>
<dbReference type="InterPro" id="IPR000095">
    <property type="entry name" value="CRIB_dom"/>
</dbReference>
<dbReference type="InterPro" id="IPR000719">
    <property type="entry name" value="Prot_kinase_dom"/>
</dbReference>
<dbReference type="FunFam" id="3.30.200.20:FF:000705">
    <property type="entry name" value="Non-specific serine/threonine protein kinase"/>
    <property type="match status" value="1"/>
</dbReference>
<dbReference type="AlphaFoldDB" id="A0A914DU22"/>
<dbReference type="GO" id="GO:0004674">
    <property type="term" value="F:protein serine/threonine kinase activity"/>
    <property type="evidence" value="ECO:0007669"/>
    <property type="project" value="UniProtKB-EC"/>
</dbReference>
<dbReference type="Gene3D" id="1.10.510.10">
    <property type="entry name" value="Transferase(Phosphotransferase) domain 1"/>
    <property type="match status" value="1"/>
</dbReference>
<protein>
    <recommendedName>
        <fullName evidence="3">non-specific serine/threonine protein kinase</fullName>
        <ecNumber evidence="3">2.7.11.1</ecNumber>
    </recommendedName>
</protein>
<dbReference type="Pfam" id="PF00786">
    <property type="entry name" value="PBD"/>
    <property type="match status" value="1"/>
</dbReference>
<keyword evidence="7 9" id="KW-0067">ATP-binding</keyword>
<evidence type="ECO:0000256" key="7">
    <source>
        <dbReference type="ARBA" id="ARBA00022840"/>
    </source>
</evidence>
<dbReference type="SUPFAM" id="SSF56112">
    <property type="entry name" value="Protein kinase-like (PK-like)"/>
    <property type="match status" value="1"/>
</dbReference>
<evidence type="ECO:0000256" key="2">
    <source>
        <dbReference type="ARBA" id="ARBA00008874"/>
    </source>
</evidence>
<keyword evidence="4" id="KW-0808">Transferase</keyword>
<reference evidence="13" key="1">
    <citation type="submission" date="2022-11" db="UniProtKB">
        <authorList>
            <consortium name="WormBaseParasite"/>
        </authorList>
    </citation>
    <scope>IDENTIFICATION</scope>
</reference>
<dbReference type="PANTHER" id="PTHR45832:SF8">
    <property type="entry name" value="PROTEIN KINASE DOMAIN-CONTAINING PROTEIN"/>
    <property type="match status" value="1"/>
</dbReference>
<dbReference type="PANTHER" id="PTHR45832">
    <property type="entry name" value="SERINE/THREONINE-PROTEIN KINASE SAMKA-RELATED-RELATED"/>
    <property type="match status" value="1"/>
</dbReference>
<dbReference type="Gene3D" id="3.90.810.10">
    <property type="entry name" value="CRIB domain"/>
    <property type="match status" value="1"/>
</dbReference>
<evidence type="ECO:0000256" key="8">
    <source>
        <dbReference type="ARBA" id="ARBA00022842"/>
    </source>
</evidence>
<evidence type="ECO:0000256" key="3">
    <source>
        <dbReference type="ARBA" id="ARBA00012513"/>
    </source>
</evidence>
<dbReference type="Pfam" id="PF00069">
    <property type="entry name" value="Pkinase"/>
    <property type="match status" value="1"/>
</dbReference>
<name>A0A914DU22_9BILA</name>
<feature type="domain" description="Protein kinase" evidence="10">
    <location>
        <begin position="160"/>
        <end position="411"/>
    </location>
</feature>
<keyword evidence="8" id="KW-0460">Magnesium</keyword>
<feature type="domain" description="CRIB" evidence="11">
    <location>
        <begin position="16"/>
        <end position="29"/>
    </location>
</feature>
<keyword evidence="12" id="KW-1185">Reference proteome</keyword>
<dbReference type="InterPro" id="IPR017441">
    <property type="entry name" value="Protein_kinase_ATP_BS"/>
</dbReference>
<dbReference type="Proteomes" id="UP000887540">
    <property type="component" value="Unplaced"/>
</dbReference>
<dbReference type="Gene3D" id="3.30.200.20">
    <property type="entry name" value="Phosphorylase Kinase, domain 1"/>
    <property type="match status" value="1"/>
</dbReference>
<dbReference type="GO" id="GO:0005524">
    <property type="term" value="F:ATP binding"/>
    <property type="evidence" value="ECO:0007669"/>
    <property type="project" value="UniProtKB-UniRule"/>
</dbReference>
<accession>A0A914DU22</accession>
<organism evidence="12 13">
    <name type="scientific">Acrobeloides nanus</name>
    <dbReference type="NCBI Taxonomy" id="290746"/>
    <lineage>
        <taxon>Eukaryota</taxon>
        <taxon>Metazoa</taxon>
        <taxon>Ecdysozoa</taxon>
        <taxon>Nematoda</taxon>
        <taxon>Chromadorea</taxon>
        <taxon>Rhabditida</taxon>
        <taxon>Tylenchina</taxon>
        <taxon>Cephalobomorpha</taxon>
        <taxon>Cephaloboidea</taxon>
        <taxon>Cephalobidae</taxon>
        <taxon>Acrobeloides</taxon>
    </lineage>
</organism>
<proteinExistence type="inferred from homology"/>
<dbReference type="PROSITE" id="PS00107">
    <property type="entry name" value="PROTEIN_KINASE_ATP"/>
    <property type="match status" value="1"/>
</dbReference>
<sequence length="427" mass="47999">MPFIRTKSKRLKKTDISTPSNFEHRIHAVIDPTTGTLTGLPKQWHAFVGPAPTKVQGKFRPRPIIDPSTISSTEISSIKTIVRGDVQYSTSFYSRPYSSMVSTHNGNAASTSFSTSPDFITKINGNANGHVVPQQKQLSYEQFRQILASIVDPNDPKPHFEKFEQIGEGSTGFVMAAISKSTGVKVAIKRMDLLKQQRRELLFNEVTIMRDHKHPNIVRMYSSHLVMDELWVIMEFINAGVLTDLITKSRLNEMCIATICRQCLDALRYLHSHGVIHRDIKSDSILLMSDGTTKLSDFGFCGKLNGDMPRRRSLVGTPYWMAPEVISRIPYNTAADIWSFGIMVIEMIQSEPPHFAEQPLTAMQKIVAEPAPRLPTTAQASSELDSFVCEMLVRDPSRRSTAEHLMNHVFLKKSQHHSVIVPLLLTN</sequence>
<dbReference type="InterPro" id="IPR011009">
    <property type="entry name" value="Kinase-like_dom_sf"/>
</dbReference>
<feature type="binding site" evidence="9">
    <location>
        <position position="189"/>
    </location>
    <ligand>
        <name>ATP</name>
        <dbReference type="ChEBI" id="CHEBI:30616"/>
    </ligand>
</feature>
<comment type="similarity">
    <text evidence="2">Belongs to the protein kinase superfamily. STE Ser/Thr protein kinase family. STE20 subfamily.</text>
</comment>
<evidence type="ECO:0000256" key="4">
    <source>
        <dbReference type="ARBA" id="ARBA00022679"/>
    </source>
</evidence>
<dbReference type="GO" id="GO:0046872">
    <property type="term" value="F:metal ion binding"/>
    <property type="evidence" value="ECO:0007669"/>
    <property type="project" value="UniProtKB-KW"/>
</dbReference>
<evidence type="ECO:0000313" key="13">
    <source>
        <dbReference type="WBParaSite" id="ACRNAN_scaffold3770.g13223.t1"/>
    </source>
</evidence>
<keyword evidence="5" id="KW-0479">Metal-binding</keyword>
<evidence type="ECO:0000256" key="1">
    <source>
        <dbReference type="ARBA" id="ARBA00001946"/>
    </source>
</evidence>
<dbReference type="SMART" id="SM00285">
    <property type="entry name" value="PBD"/>
    <property type="match status" value="1"/>
</dbReference>
<comment type="cofactor">
    <cofactor evidence="1">
        <name>Mg(2+)</name>
        <dbReference type="ChEBI" id="CHEBI:18420"/>
    </cofactor>
</comment>